<proteinExistence type="predicted"/>
<dbReference type="RefSeq" id="WP_073107778.1">
    <property type="nucleotide sequence ID" value="NZ_FQYN01000003.1"/>
</dbReference>
<dbReference type="Proteomes" id="UP000184418">
    <property type="component" value="Unassembled WGS sequence"/>
</dbReference>
<keyword evidence="1" id="KW-0732">Signal</keyword>
<feature type="signal peptide" evidence="1">
    <location>
        <begin position="1"/>
        <end position="21"/>
    </location>
</feature>
<dbReference type="AlphaFoldDB" id="A0A1M6EKA3"/>
<keyword evidence="2" id="KW-0645">Protease</keyword>
<accession>A0A1M6EKA3</accession>
<dbReference type="GO" id="GO:0004180">
    <property type="term" value="F:carboxypeptidase activity"/>
    <property type="evidence" value="ECO:0007669"/>
    <property type="project" value="UniProtKB-KW"/>
</dbReference>
<keyword evidence="2" id="KW-0378">Hydrolase</keyword>
<dbReference type="Pfam" id="PF13620">
    <property type="entry name" value="CarboxypepD_reg"/>
    <property type="match status" value="1"/>
</dbReference>
<dbReference type="SUPFAM" id="SSF49464">
    <property type="entry name" value="Carboxypeptidase regulatory domain-like"/>
    <property type="match status" value="1"/>
</dbReference>
<dbReference type="Gene3D" id="2.60.40.1120">
    <property type="entry name" value="Carboxypeptidase-like, regulatory domain"/>
    <property type="match status" value="1"/>
</dbReference>
<evidence type="ECO:0000313" key="2">
    <source>
        <dbReference type="EMBL" id="SHI85917.1"/>
    </source>
</evidence>
<name>A0A1M6EKA3_9BACT</name>
<protein>
    <submittedName>
        <fullName evidence="2">Carboxypeptidase regulatory-like domain-containing protein</fullName>
    </submittedName>
</protein>
<organism evidence="2 3">
    <name type="scientific">Hymenobacter daecheongensis DSM 21074</name>
    <dbReference type="NCBI Taxonomy" id="1121955"/>
    <lineage>
        <taxon>Bacteria</taxon>
        <taxon>Pseudomonadati</taxon>
        <taxon>Bacteroidota</taxon>
        <taxon>Cytophagia</taxon>
        <taxon>Cytophagales</taxon>
        <taxon>Hymenobacteraceae</taxon>
        <taxon>Hymenobacter</taxon>
    </lineage>
</organism>
<keyword evidence="3" id="KW-1185">Reference proteome</keyword>
<gene>
    <name evidence="2" type="ORF">SAMN02745146_1719</name>
</gene>
<evidence type="ECO:0000313" key="3">
    <source>
        <dbReference type="Proteomes" id="UP000184418"/>
    </source>
</evidence>
<dbReference type="EMBL" id="FQYN01000003">
    <property type="protein sequence ID" value="SHI85917.1"/>
    <property type="molecule type" value="Genomic_DNA"/>
</dbReference>
<feature type="chain" id="PRO_5012816289" evidence="1">
    <location>
        <begin position="22"/>
        <end position="148"/>
    </location>
</feature>
<sequence length="148" mass="15596">MRSFSCFSGALLSLSLLPALAASAQTTSSTWVATQQPAAQPTKPAAPLVRYITGRVLSAAGEPLAGVTVTFGLLSGRSQTTISNSNGEVLLAATEPALTVGVSYAGYQEARQQLQGPEPFTFRLEAIPGYKKDLKKRSKAAVKAFRKH</sequence>
<dbReference type="InterPro" id="IPR008969">
    <property type="entry name" value="CarboxyPept-like_regulatory"/>
</dbReference>
<evidence type="ECO:0000256" key="1">
    <source>
        <dbReference type="SAM" id="SignalP"/>
    </source>
</evidence>
<keyword evidence="2" id="KW-0121">Carboxypeptidase</keyword>
<dbReference type="OrthoDB" id="883843at2"/>
<reference evidence="2 3" key="1">
    <citation type="submission" date="2016-11" db="EMBL/GenBank/DDBJ databases">
        <authorList>
            <person name="Jaros S."/>
            <person name="Januszkiewicz K."/>
            <person name="Wedrychowicz H."/>
        </authorList>
    </citation>
    <scope>NUCLEOTIDE SEQUENCE [LARGE SCALE GENOMIC DNA]</scope>
    <source>
        <strain evidence="2 3">DSM 21074</strain>
    </source>
</reference>
<dbReference type="STRING" id="1121955.SAMN02745146_1719"/>